<dbReference type="Proteomes" id="UP000198217">
    <property type="component" value="Chromosome I"/>
</dbReference>
<dbReference type="Pfam" id="PF03795">
    <property type="entry name" value="YCII"/>
    <property type="match status" value="1"/>
</dbReference>
<proteinExistence type="inferred from homology"/>
<evidence type="ECO:0000256" key="1">
    <source>
        <dbReference type="ARBA" id="ARBA00007689"/>
    </source>
</evidence>
<gene>
    <name evidence="3" type="ORF">GA0070609_4087</name>
</gene>
<reference evidence="3 4" key="1">
    <citation type="submission" date="2016-06" db="EMBL/GenBank/DDBJ databases">
        <authorList>
            <person name="Kjaerup R.B."/>
            <person name="Dalgaard T.S."/>
            <person name="Juul-Madsen H.R."/>
        </authorList>
    </citation>
    <scope>NUCLEOTIDE SEQUENCE [LARGE SCALE GENOMIC DNA]</scope>
    <source>
        <strain evidence="3 4">DSM 43904</strain>
    </source>
</reference>
<dbReference type="PANTHER" id="PTHR35174">
    <property type="entry name" value="BLL7171 PROTEIN-RELATED"/>
    <property type="match status" value="1"/>
</dbReference>
<dbReference type="PANTHER" id="PTHR35174:SF3">
    <property type="entry name" value="BLL7171 PROTEIN"/>
    <property type="match status" value="1"/>
</dbReference>
<protein>
    <submittedName>
        <fullName evidence="3">Uncharacterized conserved protein</fullName>
    </submittedName>
</protein>
<dbReference type="InterPro" id="IPR005545">
    <property type="entry name" value="YCII"/>
</dbReference>
<evidence type="ECO:0000313" key="4">
    <source>
        <dbReference type="Proteomes" id="UP000198217"/>
    </source>
</evidence>
<evidence type="ECO:0000259" key="2">
    <source>
        <dbReference type="Pfam" id="PF03795"/>
    </source>
</evidence>
<evidence type="ECO:0000313" key="3">
    <source>
        <dbReference type="EMBL" id="SCG65866.1"/>
    </source>
</evidence>
<dbReference type="SUPFAM" id="SSF54909">
    <property type="entry name" value="Dimeric alpha+beta barrel"/>
    <property type="match status" value="1"/>
</dbReference>
<dbReference type="EMBL" id="LT607750">
    <property type="protein sequence ID" value="SCG65866.1"/>
    <property type="molecule type" value="Genomic_DNA"/>
</dbReference>
<dbReference type="AlphaFoldDB" id="A0A1C5J758"/>
<sequence>MKYMLLMQFSSAGTDFPSIETWTPEEIQAHIGFMGDVNAKLVADGEWVQGEGLAGPAQAKIVRAGADGAPVVTEGPFAETKEFLAGWWIVDTDSPERAVEIAAHISTAPGPGGRPLNMPIEVHPVMSAPPQEM</sequence>
<accession>A0A1C5J758</accession>
<organism evidence="3 4">
    <name type="scientific">Micromonospora echinaurantiaca</name>
    <dbReference type="NCBI Taxonomy" id="47857"/>
    <lineage>
        <taxon>Bacteria</taxon>
        <taxon>Bacillati</taxon>
        <taxon>Actinomycetota</taxon>
        <taxon>Actinomycetes</taxon>
        <taxon>Micromonosporales</taxon>
        <taxon>Micromonosporaceae</taxon>
        <taxon>Micromonospora</taxon>
    </lineage>
</organism>
<feature type="domain" description="YCII-related" evidence="2">
    <location>
        <begin position="1"/>
        <end position="107"/>
    </location>
</feature>
<keyword evidence="4" id="KW-1185">Reference proteome</keyword>
<dbReference type="Gene3D" id="3.30.70.1060">
    <property type="entry name" value="Dimeric alpha+beta barrel"/>
    <property type="match status" value="1"/>
</dbReference>
<name>A0A1C5J758_9ACTN</name>
<dbReference type="InterPro" id="IPR011008">
    <property type="entry name" value="Dimeric_a/b-barrel"/>
</dbReference>
<comment type="similarity">
    <text evidence="1">Belongs to the YciI family.</text>
</comment>